<feature type="transmembrane region" description="Helical" evidence="1">
    <location>
        <begin position="6"/>
        <end position="27"/>
    </location>
</feature>
<name>A0A9D0Z067_9FIRM</name>
<feature type="transmembrane region" description="Helical" evidence="1">
    <location>
        <begin position="99"/>
        <end position="121"/>
    </location>
</feature>
<evidence type="ECO:0000256" key="1">
    <source>
        <dbReference type="SAM" id="Phobius"/>
    </source>
</evidence>
<dbReference type="Proteomes" id="UP000886725">
    <property type="component" value="Unassembled WGS sequence"/>
</dbReference>
<evidence type="ECO:0000313" key="3">
    <source>
        <dbReference type="Proteomes" id="UP000886725"/>
    </source>
</evidence>
<dbReference type="AlphaFoldDB" id="A0A9D0Z067"/>
<keyword evidence="1" id="KW-0472">Membrane</keyword>
<sequence>MEQVVSDIIIFVIIFLLVFVIYNFAVINKEKKRLEKIKKKGSQKVDEAAYPAEVMYLVKRYQLDLKKVNYFSLLREISLVCSFDLSLIAYLATQVNGTIWQILIAALLCIPVIYISFMLYGKRLQKKGLTKVCTTQKK</sequence>
<organism evidence="2 3">
    <name type="scientific">Candidatus Faecenecus gallistercoris</name>
    <dbReference type="NCBI Taxonomy" id="2840793"/>
    <lineage>
        <taxon>Bacteria</taxon>
        <taxon>Bacillati</taxon>
        <taxon>Bacillota</taxon>
        <taxon>Bacillota incertae sedis</taxon>
        <taxon>Candidatus Faecenecus</taxon>
    </lineage>
</organism>
<gene>
    <name evidence="2" type="ORF">IAC85_06350</name>
</gene>
<feature type="transmembrane region" description="Helical" evidence="1">
    <location>
        <begin position="73"/>
        <end position="93"/>
    </location>
</feature>
<keyword evidence="1" id="KW-1133">Transmembrane helix</keyword>
<comment type="caution">
    <text evidence="2">The sequence shown here is derived from an EMBL/GenBank/DDBJ whole genome shotgun (WGS) entry which is preliminary data.</text>
</comment>
<protein>
    <submittedName>
        <fullName evidence="2">Uncharacterized protein</fullName>
    </submittedName>
</protein>
<dbReference type="EMBL" id="DVFU01000122">
    <property type="protein sequence ID" value="HIQ65342.1"/>
    <property type="molecule type" value="Genomic_DNA"/>
</dbReference>
<evidence type="ECO:0000313" key="2">
    <source>
        <dbReference type="EMBL" id="HIQ65342.1"/>
    </source>
</evidence>
<keyword evidence="1" id="KW-0812">Transmembrane</keyword>
<proteinExistence type="predicted"/>
<accession>A0A9D0Z067</accession>
<reference evidence="2" key="1">
    <citation type="submission" date="2020-10" db="EMBL/GenBank/DDBJ databases">
        <authorList>
            <person name="Gilroy R."/>
        </authorList>
    </citation>
    <scope>NUCLEOTIDE SEQUENCE</scope>
    <source>
        <strain evidence="2">CHK165-10780</strain>
    </source>
</reference>
<reference evidence="2" key="2">
    <citation type="journal article" date="2021" name="PeerJ">
        <title>Extensive microbial diversity within the chicken gut microbiome revealed by metagenomics and culture.</title>
        <authorList>
            <person name="Gilroy R."/>
            <person name="Ravi A."/>
            <person name="Getino M."/>
            <person name="Pursley I."/>
            <person name="Horton D.L."/>
            <person name="Alikhan N.F."/>
            <person name="Baker D."/>
            <person name="Gharbi K."/>
            <person name="Hall N."/>
            <person name="Watson M."/>
            <person name="Adriaenssens E.M."/>
            <person name="Foster-Nyarko E."/>
            <person name="Jarju S."/>
            <person name="Secka A."/>
            <person name="Antonio M."/>
            <person name="Oren A."/>
            <person name="Chaudhuri R.R."/>
            <person name="La Ragione R."/>
            <person name="Hildebrand F."/>
            <person name="Pallen M.J."/>
        </authorList>
    </citation>
    <scope>NUCLEOTIDE SEQUENCE</scope>
    <source>
        <strain evidence="2">CHK165-10780</strain>
    </source>
</reference>